<reference evidence="3 4" key="1">
    <citation type="submission" date="2024-10" db="EMBL/GenBank/DDBJ databases">
        <authorList>
            <person name="Kim D."/>
        </authorList>
    </citation>
    <scope>NUCLEOTIDE SEQUENCE [LARGE SCALE GENOMIC DNA]</scope>
    <source>
        <strain evidence="3">Taebaek</strain>
    </source>
</reference>
<feature type="domain" description="Abnormal cell migration protein 18-like fibronectin type I" evidence="2">
    <location>
        <begin position="104"/>
        <end position="174"/>
    </location>
</feature>
<evidence type="ECO:0000256" key="1">
    <source>
        <dbReference type="SAM" id="Phobius"/>
    </source>
</evidence>
<evidence type="ECO:0000313" key="3">
    <source>
        <dbReference type="EMBL" id="KAL3095978.1"/>
    </source>
</evidence>
<protein>
    <recommendedName>
        <fullName evidence="2">Abnormal cell migration protein 18-like fibronectin type I domain-containing protein</fullName>
    </recommendedName>
</protein>
<gene>
    <name evidence="3" type="ORF">niasHS_005737</name>
</gene>
<dbReference type="EMBL" id="JBICCN010000078">
    <property type="protein sequence ID" value="KAL3095978.1"/>
    <property type="molecule type" value="Genomic_DNA"/>
</dbReference>
<dbReference type="AlphaFoldDB" id="A0ABD2JZZ2"/>
<evidence type="ECO:0000313" key="4">
    <source>
        <dbReference type="Proteomes" id="UP001620645"/>
    </source>
</evidence>
<keyword evidence="1" id="KW-1133">Transmembrane helix</keyword>
<comment type="caution">
    <text evidence="3">The sequence shown here is derived from an EMBL/GenBank/DDBJ whole genome shotgun (WGS) entry which is preliminary data.</text>
</comment>
<keyword evidence="4" id="KW-1185">Reference proteome</keyword>
<feature type="transmembrane region" description="Helical" evidence="1">
    <location>
        <begin position="72"/>
        <end position="96"/>
    </location>
</feature>
<dbReference type="InterPro" id="IPR055119">
    <property type="entry name" value="Mig18_Fn1"/>
</dbReference>
<name>A0ABD2JZZ2_HETSC</name>
<dbReference type="Proteomes" id="UP001620645">
    <property type="component" value="Unassembled WGS sequence"/>
</dbReference>
<evidence type="ECO:0000259" key="2">
    <source>
        <dbReference type="Pfam" id="PF23003"/>
    </source>
</evidence>
<accession>A0ABD2JZZ2</accession>
<keyword evidence="1" id="KW-0472">Membrane</keyword>
<dbReference type="Pfam" id="PF23003">
    <property type="entry name" value="Fn1_2"/>
    <property type="match status" value="1"/>
</dbReference>
<proteinExistence type="predicted"/>
<keyword evidence="1" id="KW-0812">Transmembrane</keyword>
<sequence>MCTRGCNGWHGIGHDYHENDGKSKQIDAANGATARRGVTKGQSADTLPEGPISVPWSAAAAGTRANEQQKMFLTIAVDLATFIAILAGILALFGAIDCRATHGTCVHQGRQYREGEEWIVNRLFIMRCFVFYNYNRWETRVVGCLSLRGDRIPLNGQIRDSQGIWKCVRDAKGSTKLVQQMQQQQQG</sequence>
<organism evidence="3 4">
    <name type="scientific">Heterodera schachtii</name>
    <name type="common">Sugarbeet cyst nematode worm</name>
    <name type="synonym">Tylenchus schachtii</name>
    <dbReference type="NCBI Taxonomy" id="97005"/>
    <lineage>
        <taxon>Eukaryota</taxon>
        <taxon>Metazoa</taxon>
        <taxon>Ecdysozoa</taxon>
        <taxon>Nematoda</taxon>
        <taxon>Chromadorea</taxon>
        <taxon>Rhabditida</taxon>
        <taxon>Tylenchina</taxon>
        <taxon>Tylenchomorpha</taxon>
        <taxon>Tylenchoidea</taxon>
        <taxon>Heteroderidae</taxon>
        <taxon>Heteroderinae</taxon>
        <taxon>Heterodera</taxon>
    </lineage>
</organism>